<keyword evidence="2" id="KW-0560">Oxidoreductase</keyword>
<sequence length="342" mass="37364">MKKILVIGAGAMGSAFTVPCVDNKNNVVLVGTHLENKAIEQIASNDNLHPVLKCKLPKNLKIIKFDNFAEEFREKPDLIVIGVSSKGIDWVGKEISKYYSEGTPILLLTKGLVILNNQFETLSEKLNQIFKKNGFKEINISVAKGPCLAAGLANKMRTSIVVANKNISVAKSIGKIISTDYYSTEFSDDVLGIEVCAALKNIYSMIIGASEGLSSTSANAEVKSKHYFNTAASLMHQSISEMAHFTELLKGKKETVYGLAGLGDLYVSVIGGRNSKMGKYLGNGVEYKKAKSEFMPNDTVEGAELALEIGPKILKEFKKENFPLLMGLLESICNNKKLNINW</sequence>
<dbReference type="PANTHER" id="PTHR11728">
    <property type="entry name" value="GLYCEROL-3-PHOSPHATE DEHYDROGENASE"/>
    <property type="match status" value="1"/>
</dbReference>
<dbReference type="InterPro" id="IPR036291">
    <property type="entry name" value="NAD(P)-bd_dom_sf"/>
</dbReference>
<gene>
    <name evidence="5" type="ORF">ALOHA_HF4000001B09ctg1g17</name>
</gene>
<feature type="domain" description="Glycerol-3-phosphate dehydrogenase NAD-dependent N-terminal" evidence="3">
    <location>
        <begin position="3"/>
        <end position="169"/>
    </location>
</feature>
<name>B3T014_9ZZZZ</name>
<dbReference type="AlphaFoldDB" id="B3T014"/>
<evidence type="ECO:0000259" key="4">
    <source>
        <dbReference type="Pfam" id="PF07479"/>
    </source>
</evidence>
<accession>B3T014</accession>
<dbReference type="PIRSF" id="PIRSF000114">
    <property type="entry name" value="Glycerol-3-P_dh"/>
    <property type="match status" value="1"/>
</dbReference>
<dbReference type="Pfam" id="PF07479">
    <property type="entry name" value="NAD_Gly3P_dh_C"/>
    <property type="match status" value="1"/>
</dbReference>
<dbReference type="InterPro" id="IPR006168">
    <property type="entry name" value="G3P_DH_NAD-dep"/>
</dbReference>
<proteinExistence type="inferred from homology"/>
<dbReference type="GO" id="GO:0051287">
    <property type="term" value="F:NAD binding"/>
    <property type="evidence" value="ECO:0007669"/>
    <property type="project" value="InterPro"/>
</dbReference>
<dbReference type="SUPFAM" id="SSF48179">
    <property type="entry name" value="6-phosphogluconate dehydrogenase C-terminal domain-like"/>
    <property type="match status" value="1"/>
</dbReference>
<dbReference type="EMBL" id="EU016561">
    <property type="protein sequence ID" value="ABZ05923.1"/>
    <property type="molecule type" value="Genomic_DNA"/>
</dbReference>
<dbReference type="GO" id="GO:0005975">
    <property type="term" value="P:carbohydrate metabolic process"/>
    <property type="evidence" value="ECO:0007669"/>
    <property type="project" value="InterPro"/>
</dbReference>
<dbReference type="Gene3D" id="1.10.1040.10">
    <property type="entry name" value="N-(1-d-carboxylethyl)-l-norvaline Dehydrogenase, domain 2"/>
    <property type="match status" value="1"/>
</dbReference>
<comment type="similarity">
    <text evidence="1">Belongs to the NAD-dependent glycerol-3-phosphate dehydrogenase family.</text>
</comment>
<dbReference type="PANTHER" id="PTHR11728:SF1">
    <property type="entry name" value="GLYCEROL-3-PHOSPHATE DEHYDROGENASE [NAD(+)] 2, CHLOROPLASTIC"/>
    <property type="match status" value="1"/>
</dbReference>
<organism evidence="5">
    <name type="scientific">uncultured marine microorganism HF4000_001B09</name>
    <dbReference type="NCBI Taxonomy" id="455502"/>
    <lineage>
        <taxon>unclassified sequences</taxon>
        <taxon>environmental samples</taxon>
    </lineage>
</organism>
<dbReference type="Gene3D" id="3.40.50.720">
    <property type="entry name" value="NAD(P)-binding Rossmann-like Domain"/>
    <property type="match status" value="1"/>
</dbReference>
<dbReference type="Pfam" id="PF01210">
    <property type="entry name" value="NAD_Gly3P_dh_N"/>
    <property type="match status" value="1"/>
</dbReference>
<evidence type="ECO:0000256" key="1">
    <source>
        <dbReference type="ARBA" id="ARBA00011009"/>
    </source>
</evidence>
<feature type="domain" description="Glycerol-3-phosphate dehydrogenase NAD-dependent C-terminal" evidence="4">
    <location>
        <begin position="189"/>
        <end position="337"/>
    </location>
</feature>
<evidence type="ECO:0000256" key="2">
    <source>
        <dbReference type="ARBA" id="ARBA00023002"/>
    </source>
</evidence>
<dbReference type="GO" id="GO:0046168">
    <property type="term" value="P:glycerol-3-phosphate catabolic process"/>
    <property type="evidence" value="ECO:0007669"/>
    <property type="project" value="InterPro"/>
</dbReference>
<evidence type="ECO:0000313" key="5">
    <source>
        <dbReference type="EMBL" id="ABZ05923.1"/>
    </source>
</evidence>
<reference evidence="5" key="1">
    <citation type="journal article" date="2008" name="ISME J.">
        <title>Genomic patterns of recombination, clonal divergence and environment in marine microbial populations.</title>
        <authorList>
            <person name="Konstantinidis K.T."/>
            <person name="Delong E.F."/>
        </authorList>
    </citation>
    <scope>NUCLEOTIDE SEQUENCE</scope>
</reference>
<dbReference type="InterPro" id="IPR006109">
    <property type="entry name" value="G3P_DH_NAD-dep_C"/>
</dbReference>
<dbReference type="InterPro" id="IPR011128">
    <property type="entry name" value="G3P_DH_NAD-dep_N"/>
</dbReference>
<dbReference type="InterPro" id="IPR013328">
    <property type="entry name" value="6PGD_dom2"/>
</dbReference>
<dbReference type="InterPro" id="IPR008927">
    <property type="entry name" value="6-PGluconate_DH-like_C_sf"/>
</dbReference>
<protein>
    <submittedName>
        <fullName evidence="5">Putative NAD-dependent glycerol-3-phosphate dehydrogenase</fullName>
    </submittedName>
</protein>
<dbReference type="SUPFAM" id="SSF51735">
    <property type="entry name" value="NAD(P)-binding Rossmann-fold domains"/>
    <property type="match status" value="1"/>
</dbReference>
<dbReference type="GO" id="GO:0047952">
    <property type="term" value="F:glycerol-3-phosphate dehydrogenase [NAD(P)+] activity"/>
    <property type="evidence" value="ECO:0007669"/>
    <property type="project" value="TreeGrafter"/>
</dbReference>
<evidence type="ECO:0000259" key="3">
    <source>
        <dbReference type="Pfam" id="PF01210"/>
    </source>
</evidence>